<protein>
    <submittedName>
        <fullName evidence="2">Nucleotidyltransferase</fullName>
    </submittedName>
</protein>
<dbReference type="EMBL" id="JAXOJX010000003">
    <property type="protein sequence ID" value="MDZ5455796.1"/>
    <property type="molecule type" value="Genomic_DNA"/>
</dbReference>
<dbReference type="Pfam" id="PF18144">
    <property type="entry name" value="SMODS"/>
    <property type="match status" value="1"/>
</dbReference>
<evidence type="ECO:0000313" key="2">
    <source>
        <dbReference type="EMBL" id="MDZ5455796.1"/>
    </source>
</evidence>
<comment type="caution">
    <text evidence="2">The sequence shown here is derived from an EMBL/GenBank/DDBJ whole genome shotgun (WGS) entry which is preliminary data.</text>
</comment>
<dbReference type="CDD" id="cd05400">
    <property type="entry name" value="NT_2-5OAS_ClassI-CCAase"/>
    <property type="match status" value="1"/>
</dbReference>
<name>A0ABU5IB13_9BURK</name>
<dbReference type="RefSeq" id="WP_322464477.1">
    <property type="nucleotide sequence ID" value="NZ_JAXOJX010000003.1"/>
</dbReference>
<gene>
    <name evidence="2" type="ORF">SM757_04345</name>
</gene>
<dbReference type="Proteomes" id="UP001293718">
    <property type="component" value="Unassembled WGS sequence"/>
</dbReference>
<sequence length="295" mass="32978">MQLQRAPQLNMIALANRVQPQEAALLAAKLHRASVRTRLEKAFTLSNMRDIGSHCRGTAIRQFSDLDLMVILRKEEVIWGGKLVSSDTVIRRVLGELRGRFASSDIRRDGLAATIAFGSTKQSLDVVPAFFSRFDKGKARPVFLIPNGSGGWFETSPQVHDQYFAQAQERSGNKLRKVAQLVKWWKHARSTSLPIRSFYTDIVLSAYSICVGAKTYGQCLHDFFVALINIQCNALRDPCGIAGDIVSTNTDVQRQQLLASVRYAQVHAGAALEAQQHKDVQEANRQWELVFNGCY</sequence>
<dbReference type="InterPro" id="IPR043519">
    <property type="entry name" value="NT_sf"/>
</dbReference>
<keyword evidence="3" id="KW-1185">Reference proteome</keyword>
<dbReference type="SUPFAM" id="SSF81301">
    <property type="entry name" value="Nucleotidyltransferase"/>
    <property type="match status" value="1"/>
</dbReference>
<proteinExistence type="predicted"/>
<evidence type="ECO:0000256" key="1">
    <source>
        <dbReference type="ARBA" id="ARBA00023118"/>
    </source>
</evidence>
<organism evidence="2 3">
    <name type="scientific">Azohydromonas lata</name>
    <dbReference type="NCBI Taxonomy" id="45677"/>
    <lineage>
        <taxon>Bacteria</taxon>
        <taxon>Pseudomonadati</taxon>
        <taxon>Pseudomonadota</taxon>
        <taxon>Betaproteobacteria</taxon>
        <taxon>Burkholderiales</taxon>
        <taxon>Sphaerotilaceae</taxon>
        <taxon>Azohydromonas</taxon>
    </lineage>
</organism>
<evidence type="ECO:0000313" key="3">
    <source>
        <dbReference type="Proteomes" id="UP001293718"/>
    </source>
</evidence>
<dbReference type="InterPro" id="IPR006116">
    <property type="entry name" value="NT_2-5OAS_ClassI-CCAase"/>
</dbReference>
<keyword evidence="1" id="KW-0051">Antiviral defense</keyword>
<reference evidence="2 3" key="1">
    <citation type="submission" date="2023-11" db="EMBL/GenBank/DDBJ databases">
        <title>Draft genome of Azohydromonas lata strain H1 (DSM1123), a polyhydroxyalkanoate producer.</title>
        <authorList>
            <person name="Traversa D."/>
            <person name="D'Addabbo P."/>
            <person name="Pazzani C."/>
            <person name="Manzari C."/>
            <person name="Chiara M."/>
            <person name="Scrascia M."/>
        </authorList>
    </citation>
    <scope>NUCLEOTIDE SEQUENCE [LARGE SCALE GENOMIC DNA]</scope>
    <source>
        <strain evidence="2 3">H1</strain>
    </source>
</reference>
<accession>A0ABU5IB13</accession>